<keyword evidence="9 15" id="KW-0418">Kinase</keyword>
<dbReference type="InterPro" id="IPR001697">
    <property type="entry name" value="Pyr_Knase"/>
</dbReference>
<dbReference type="Pfam" id="PF02887">
    <property type="entry name" value="PK_C"/>
    <property type="match status" value="1"/>
</dbReference>
<keyword evidence="13 19" id="KW-0670">Pyruvate</keyword>
<dbReference type="Proteomes" id="UP000034207">
    <property type="component" value="Unassembled WGS sequence"/>
</dbReference>
<dbReference type="PANTHER" id="PTHR11817">
    <property type="entry name" value="PYRUVATE KINASE"/>
    <property type="match status" value="1"/>
</dbReference>
<evidence type="ECO:0000256" key="4">
    <source>
        <dbReference type="ARBA" id="ARBA00008663"/>
    </source>
</evidence>
<dbReference type="InterPro" id="IPR015795">
    <property type="entry name" value="Pyrv_Knase_C"/>
</dbReference>
<dbReference type="PRINTS" id="PR01050">
    <property type="entry name" value="PYRUVTKNASE"/>
</dbReference>
<dbReference type="InterPro" id="IPR015793">
    <property type="entry name" value="Pyrv_Knase_brl"/>
</dbReference>
<dbReference type="GO" id="GO:0016301">
    <property type="term" value="F:kinase activity"/>
    <property type="evidence" value="ECO:0007669"/>
    <property type="project" value="UniProtKB-KW"/>
</dbReference>
<dbReference type="SUPFAM" id="SSF52935">
    <property type="entry name" value="PK C-terminal domain-like"/>
    <property type="match status" value="1"/>
</dbReference>
<evidence type="ECO:0000256" key="16">
    <source>
        <dbReference type="SAM" id="Coils"/>
    </source>
</evidence>
<evidence type="ECO:0000256" key="10">
    <source>
        <dbReference type="ARBA" id="ARBA00022840"/>
    </source>
</evidence>
<dbReference type="InterPro" id="IPR011037">
    <property type="entry name" value="Pyrv_Knase-like_insert_dom_sf"/>
</dbReference>
<dbReference type="Pfam" id="PF00224">
    <property type="entry name" value="PK"/>
    <property type="match status" value="1"/>
</dbReference>
<keyword evidence="7" id="KW-0479">Metal-binding</keyword>
<dbReference type="EMBL" id="LBVV01000023">
    <property type="protein sequence ID" value="KKQ93282.1"/>
    <property type="molecule type" value="Genomic_DNA"/>
</dbReference>
<gene>
    <name evidence="19" type="ORF">UT18_C0023G0020</name>
</gene>
<dbReference type="GO" id="GO:0005524">
    <property type="term" value="F:ATP binding"/>
    <property type="evidence" value="ECO:0007669"/>
    <property type="project" value="UniProtKB-KW"/>
</dbReference>
<evidence type="ECO:0000256" key="3">
    <source>
        <dbReference type="ARBA" id="ARBA00004997"/>
    </source>
</evidence>
<keyword evidence="6 15" id="KW-0808">Transferase</keyword>
<evidence type="ECO:0000256" key="7">
    <source>
        <dbReference type="ARBA" id="ARBA00022723"/>
    </source>
</evidence>
<evidence type="ECO:0000256" key="6">
    <source>
        <dbReference type="ARBA" id="ARBA00022679"/>
    </source>
</evidence>
<dbReference type="Gene3D" id="2.40.33.10">
    <property type="entry name" value="PK beta-barrel domain-like"/>
    <property type="match status" value="1"/>
</dbReference>
<dbReference type="FunFam" id="3.20.20.60:FF:000025">
    <property type="entry name" value="Pyruvate kinase"/>
    <property type="match status" value="1"/>
</dbReference>
<organism evidence="19 20">
    <name type="scientific">candidate division CPR2 bacterium GW2011_GWC2_39_10</name>
    <dbReference type="NCBI Taxonomy" id="1618345"/>
    <lineage>
        <taxon>Bacteria</taxon>
        <taxon>Bacteria division CPR2</taxon>
    </lineage>
</organism>
<dbReference type="PATRIC" id="fig|1618345.3.peg.1070"/>
<dbReference type="GO" id="GO:0030955">
    <property type="term" value="F:potassium ion binding"/>
    <property type="evidence" value="ECO:0007669"/>
    <property type="project" value="UniProtKB-UniRule"/>
</dbReference>
<feature type="domain" description="Pyruvate kinase C-terminal" evidence="18">
    <location>
        <begin position="353"/>
        <end position="465"/>
    </location>
</feature>
<comment type="cofactor">
    <cofactor evidence="2">
        <name>K(+)</name>
        <dbReference type="ChEBI" id="CHEBI:29103"/>
    </cofactor>
</comment>
<evidence type="ECO:0000313" key="19">
    <source>
        <dbReference type="EMBL" id="KKQ93282.1"/>
    </source>
</evidence>
<dbReference type="InterPro" id="IPR015813">
    <property type="entry name" value="Pyrv/PenolPyrv_kinase-like_dom"/>
</dbReference>
<comment type="caution">
    <text evidence="19">The sequence shown here is derived from an EMBL/GenBank/DDBJ whole genome shotgun (WGS) entry which is preliminary data.</text>
</comment>
<evidence type="ECO:0000256" key="12">
    <source>
        <dbReference type="ARBA" id="ARBA00023152"/>
    </source>
</evidence>
<dbReference type="FunFam" id="2.40.33.10:FF:000001">
    <property type="entry name" value="Pyruvate kinase"/>
    <property type="match status" value="1"/>
</dbReference>
<evidence type="ECO:0000256" key="13">
    <source>
        <dbReference type="ARBA" id="ARBA00023317"/>
    </source>
</evidence>
<keyword evidence="8" id="KW-0547">Nucleotide-binding</keyword>
<keyword evidence="16" id="KW-0175">Coiled coil</keyword>
<evidence type="ECO:0000256" key="15">
    <source>
        <dbReference type="RuleBase" id="RU000504"/>
    </source>
</evidence>
<dbReference type="NCBIfam" id="TIGR01064">
    <property type="entry name" value="pyruv_kin"/>
    <property type="match status" value="1"/>
</dbReference>
<evidence type="ECO:0000256" key="2">
    <source>
        <dbReference type="ARBA" id="ARBA00001958"/>
    </source>
</evidence>
<comment type="similarity">
    <text evidence="4 15">Belongs to the pyruvate kinase family.</text>
</comment>
<feature type="domain" description="Pyruvate kinase barrel" evidence="17">
    <location>
        <begin position="3"/>
        <end position="319"/>
    </location>
</feature>
<comment type="pathway">
    <text evidence="3 15">Carbohydrate degradation; glycolysis; pyruvate from D-glyceraldehyde 3-phosphate: step 5/5.</text>
</comment>
<reference evidence="19" key="1">
    <citation type="journal article" date="2015" name="Nature">
        <title>rRNA introns, odd ribosomes, and small enigmatic genomes across a large radiation of phyla.</title>
        <authorList>
            <person name="Brown C.T."/>
            <person name="Hug L.A."/>
            <person name="Thomas B.C."/>
            <person name="Sharon I."/>
            <person name="Castelle C.J."/>
            <person name="Singh A."/>
            <person name="Wilkins M.J."/>
            <person name="Williams K.H."/>
            <person name="Banfield J.F."/>
        </authorList>
    </citation>
    <scope>NUCLEOTIDE SEQUENCE [LARGE SCALE GENOMIC DNA]</scope>
</reference>
<evidence type="ECO:0000256" key="1">
    <source>
        <dbReference type="ARBA" id="ARBA00001946"/>
    </source>
</evidence>
<dbReference type="GO" id="GO:0004743">
    <property type="term" value="F:pyruvate kinase activity"/>
    <property type="evidence" value="ECO:0007669"/>
    <property type="project" value="UniProtKB-UniRule"/>
</dbReference>
<dbReference type="SUPFAM" id="SSF50800">
    <property type="entry name" value="PK beta-barrel domain-like"/>
    <property type="match status" value="1"/>
</dbReference>
<dbReference type="EC" id="2.7.1.40" evidence="5 14"/>
<feature type="coiled-coil region" evidence="16">
    <location>
        <begin position="41"/>
        <end position="68"/>
    </location>
</feature>
<dbReference type="UniPathway" id="UPA00109">
    <property type="reaction ID" value="UER00188"/>
</dbReference>
<dbReference type="Gene3D" id="3.40.1380.20">
    <property type="entry name" value="Pyruvate kinase, C-terminal domain"/>
    <property type="match status" value="1"/>
</dbReference>
<dbReference type="AlphaFoldDB" id="A0A0G0LQD6"/>
<proteinExistence type="inferred from homology"/>
<name>A0A0G0LQD6_UNCC2</name>
<evidence type="ECO:0000256" key="11">
    <source>
        <dbReference type="ARBA" id="ARBA00022842"/>
    </source>
</evidence>
<keyword evidence="11 15" id="KW-0460">Magnesium</keyword>
<dbReference type="GO" id="GO:0000287">
    <property type="term" value="F:magnesium ion binding"/>
    <property type="evidence" value="ECO:0007669"/>
    <property type="project" value="UniProtKB-UniRule"/>
</dbReference>
<dbReference type="Gene3D" id="3.20.20.60">
    <property type="entry name" value="Phosphoenolpyruvate-binding domains"/>
    <property type="match status" value="1"/>
</dbReference>
<protein>
    <recommendedName>
        <fullName evidence="5 14">Pyruvate kinase</fullName>
        <ecNumber evidence="5 14">2.7.1.40</ecNumber>
    </recommendedName>
</protein>
<evidence type="ECO:0000259" key="17">
    <source>
        <dbReference type="Pfam" id="PF00224"/>
    </source>
</evidence>
<evidence type="ECO:0000256" key="8">
    <source>
        <dbReference type="ARBA" id="ARBA00022741"/>
    </source>
</evidence>
<keyword evidence="10" id="KW-0067">ATP-binding</keyword>
<keyword evidence="12 15" id="KW-0324">Glycolysis</keyword>
<dbReference type="InterPro" id="IPR036918">
    <property type="entry name" value="Pyrv_Knase_C_sf"/>
</dbReference>
<sequence length="468" mass="50956">MIKMTKIIATLGPASESYETICELIKSGVNIFRLNFSHDSYENHQKRVENIRKAADNFNKNIAILQDLQGPKIRVGEIDENGIKLENGTEVILTVNAECDGKIEVQYKDLDKDVSVGDIVLLDDGLLELKVLGVENGDIRCQVIVGGILKSKKGINLPTSSISIPAISEKDENDAKFGCENGVDFIALSFVKNGQDIKDLRKIIGENGPKIIAKIERHEAVQNVREIVEEADGIMVARGDLGVELGMDKVPVLQKRIINECLRQNKPVIVATQMLESMTKNPRPTRAEASDVANAILDGADAVMLSAETAVGDYPLEAVKTICNIATDVEAWVIENQVVIGKRNQNEVDSVAEAISNTVVRLAKQTGAKLILVPTATGITANLISNRRPFVPVLAITHGHKAMRRMAILWGVQARVVGFNTVEEMIVNGIEIAKKYGYIKIDDRVIIASGKLPGVPGGTNIVEVMTVE</sequence>
<comment type="catalytic activity">
    <reaction evidence="15">
        <text>pyruvate + ATP = phosphoenolpyruvate + ADP + H(+)</text>
        <dbReference type="Rhea" id="RHEA:18157"/>
        <dbReference type="ChEBI" id="CHEBI:15361"/>
        <dbReference type="ChEBI" id="CHEBI:15378"/>
        <dbReference type="ChEBI" id="CHEBI:30616"/>
        <dbReference type="ChEBI" id="CHEBI:58702"/>
        <dbReference type="ChEBI" id="CHEBI:456216"/>
        <dbReference type="EC" id="2.7.1.40"/>
    </reaction>
</comment>
<accession>A0A0G0LQD6</accession>
<evidence type="ECO:0000256" key="9">
    <source>
        <dbReference type="ARBA" id="ARBA00022777"/>
    </source>
</evidence>
<comment type="cofactor">
    <cofactor evidence="1">
        <name>Mg(2+)</name>
        <dbReference type="ChEBI" id="CHEBI:18420"/>
    </cofactor>
</comment>
<evidence type="ECO:0000256" key="5">
    <source>
        <dbReference type="ARBA" id="ARBA00012142"/>
    </source>
</evidence>
<evidence type="ECO:0000259" key="18">
    <source>
        <dbReference type="Pfam" id="PF02887"/>
    </source>
</evidence>
<dbReference type="NCBIfam" id="NF004491">
    <property type="entry name" value="PRK05826.1"/>
    <property type="match status" value="1"/>
</dbReference>
<dbReference type="NCBIfam" id="NF004978">
    <property type="entry name" value="PRK06354.1"/>
    <property type="match status" value="1"/>
</dbReference>
<dbReference type="STRING" id="1618345.UT18_C0023G0020"/>
<evidence type="ECO:0000256" key="14">
    <source>
        <dbReference type="NCBIfam" id="TIGR01064"/>
    </source>
</evidence>
<dbReference type="InterPro" id="IPR040442">
    <property type="entry name" value="Pyrv_kinase-like_dom_sf"/>
</dbReference>
<dbReference type="SUPFAM" id="SSF51621">
    <property type="entry name" value="Phosphoenolpyruvate/pyruvate domain"/>
    <property type="match status" value="1"/>
</dbReference>
<evidence type="ECO:0000313" key="20">
    <source>
        <dbReference type="Proteomes" id="UP000034207"/>
    </source>
</evidence>
<dbReference type="InterPro" id="IPR015806">
    <property type="entry name" value="Pyrv_Knase_insert_dom_sf"/>
</dbReference>